<dbReference type="EMBL" id="MU253893">
    <property type="protein sequence ID" value="KAG9244630.1"/>
    <property type="molecule type" value="Genomic_DNA"/>
</dbReference>
<sequence length="85" mass="9378">MNHLGSCLLLLNLLSLLFPRLLLHETCHFLSCILLLPPLPCSSSYPTPILQIDLVTNIQRPAHLPFFVVSFSTTVLADKVLIGIA</sequence>
<dbReference type="Proteomes" id="UP000887226">
    <property type="component" value="Unassembled WGS sequence"/>
</dbReference>
<evidence type="ECO:0008006" key="4">
    <source>
        <dbReference type="Google" id="ProtNLM"/>
    </source>
</evidence>
<accession>A0A9P7Z3H2</accession>
<name>A0A9P7Z3H2_9HELO</name>
<feature type="chain" id="PRO_5040169010" description="Secreted protein" evidence="1">
    <location>
        <begin position="24"/>
        <end position="85"/>
    </location>
</feature>
<evidence type="ECO:0000313" key="2">
    <source>
        <dbReference type="EMBL" id="KAG9244630.1"/>
    </source>
</evidence>
<comment type="caution">
    <text evidence="2">The sequence shown here is derived from an EMBL/GenBank/DDBJ whole genome shotgun (WGS) entry which is preliminary data.</text>
</comment>
<evidence type="ECO:0000313" key="3">
    <source>
        <dbReference type="Proteomes" id="UP000887226"/>
    </source>
</evidence>
<keyword evidence="3" id="KW-1185">Reference proteome</keyword>
<dbReference type="AlphaFoldDB" id="A0A9P7Z3H2"/>
<organism evidence="2 3">
    <name type="scientific">Calycina marina</name>
    <dbReference type="NCBI Taxonomy" id="1763456"/>
    <lineage>
        <taxon>Eukaryota</taxon>
        <taxon>Fungi</taxon>
        <taxon>Dikarya</taxon>
        <taxon>Ascomycota</taxon>
        <taxon>Pezizomycotina</taxon>
        <taxon>Leotiomycetes</taxon>
        <taxon>Helotiales</taxon>
        <taxon>Pezizellaceae</taxon>
        <taxon>Calycina</taxon>
    </lineage>
</organism>
<protein>
    <recommendedName>
        <fullName evidence="4">Secreted protein</fullName>
    </recommendedName>
</protein>
<evidence type="ECO:0000256" key="1">
    <source>
        <dbReference type="SAM" id="SignalP"/>
    </source>
</evidence>
<feature type="signal peptide" evidence="1">
    <location>
        <begin position="1"/>
        <end position="23"/>
    </location>
</feature>
<keyword evidence="1" id="KW-0732">Signal</keyword>
<reference evidence="2" key="1">
    <citation type="journal article" date="2021" name="IMA Fungus">
        <title>Genomic characterization of three marine fungi, including Emericellopsis atlantica sp. nov. with signatures of a generalist lifestyle and marine biomass degradation.</title>
        <authorList>
            <person name="Hagestad O.C."/>
            <person name="Hou L."/>
            <person name="Andersen J.H."/>
            <person name="Hansen E.H."/>
            <person name="Altermark B."/>
            <person name="Li C."/>
            <person name="Kuhnert E."/>
            <person name="Cox R.J."/>
            <person name="Crous P.W."/>
            <person name="Spatafora J.W."/>
            <person name="Lail K."/>
            <person name="Amirebrahimi M."/>
            <person name="Lipzen A."/>
            <person name="Pangilinan J."/>
            <person name="Andreopoulos W."/>
            <person name="Hayes R.D."/>
            <person name="Ng V."/>
            <person name="Grigoriev I.V."/>
            <person name="Jackson S.A."/>
            <person name="Sutton T.D.S."/>
            <person name="Dobson A.D.W."/>
            <person name="Rama T."/>
        </authorList>
    </citation>
    <scope>NUCLEOTIDE SEQUENCE</scope>
    <source>
        <strain evidence="2">TRa3180A</strain>
    </source>
</reference>
<gene>
    <name evidence="2" type="ORF">BJ878DRAFT_505347</name>
</gene>
<proteinExistence type="predicted"/>